<reference evidence="2 3" key="1">
    <citation type="submission" date="2016-02" db="EMBL/GenBank/DDBJ databases">
        <title>Genome analysis of coral dinoflagellate symbionts highlights evolutionary adaptations to a symbiotic lifestyle.</title>
        <authorList>
            <person name="Aranda M."/>
            <person name="Li Y."/>
            <person name="Liew Y.J."/>
            <person name="Baumgarten S."/>
            <person name="Simakov O."/>
            <person name="Wilson M."/>
            <person name="Piel J."/>
            <person name="Ashoor H."/>
            <person name="Bougouffa S."/>
            <person name="Bajic V.B."/>
            <person name="Ryu T."/>
            <person name="Ravasi T."/>
            <person name="Bayer T."/>
            <person name="Micklem G."/>
            <person name="Kim H."/>
            <person name="Bhak J."/>
            <person name="Lajeunesse T.C."/>
            <person name="Voolstra C.R."/>
        </authorList>
    </citation>
    <scope>NUCLEOTIDE SEQUENCE [LARGE SCALE GENOMIC DNA]</scope>
    <source>
        <strain evidence="2 3">CCMP2467</strain>
    </source>
</reference>
<dbReference type="Proteomes" id="UP000186817">
    <property type="component" value="Unassembled WGS sequence"/>
</dbReference>
<feature type="compositionally biased region" description="Basic and acidic residues" evidence="1">
    <location>
        <begin position="15"/>
        <end position="24"/>
    </location>
</feature>
<evidence type="ECO:0000313" key="2">
    <source>
        <dbReference type="EMBL" id="OLQ14185.1"/>
    </source>
</evidence>
<sequence length="100" mass="11182">MPVPVPVPVPAPVKPLKDDEVHQRSQDFSRYAQKGTTMETIGTEAPDALWTRQLSIGSFRAFGSVELINVKCENDMLRHRTVTVLVTARKNTLNGAQHER</sequence>
<keyword evidence="3" id="KW-1185">Reference proteome</keyword>
<comment type="caution">
    <text evidence="2">The sequence shown here is derived from an EMBL/GenBank/DDBJ whole genome shotgun (WGS) entry which is preliminary data.</text>
</comment>
<dbReference type="EMBL" id="LSRX01000018">
    <property type="protein sequence ID" value="OLQ14185.1"/>
    <property type="molecule type" value="Genomic_DNA"/>
</dbReference>
<accession>A0A1Q9F3C8</accession>
<organism evidence="2 3">
    <name type="scientific">Symbiodinium microadriaticum</name>
    <name type="common">Dinoflagellate</name>
    <name type="synonym">Zooxanthella microadriatica</name>
    <dbReference type="NCBI Taxonomy" id="2951"/>
    <lineage>
        <taxon>Eukaryota</taxon>
        <taxon>Sar</taxon>
        <taxon>Alveolata</taxon>
        <taxon>Dinophyceae</taxon>
        <taxon>Suessiales</taxon>
        <taxon>Symbiodiniaceae</taxon>
        <taxon>Symbiodinium</taxon>
    </lineage>
</organism>
<feature type="region of interest" description="Disordered" evidence="1">
    <location>
        <begin position="1"/>
        <end position="24"/>
    </location>
</feature>
<protein>
    <submittedName>
        <fullName evidence="2">Uncharacterized protein</fullName>
    </submittedName>
</protein>
<evidence type="ECO:0000313" key="3">
    <source>
        <dbReference type="Proteomes" id="UP000186817"/>
    </source>
</evidence>
<proteinExistence type="predicted"/>
<gene>
    <name evidence="2" type="ORF">AK812_SmicGene1676</name>
</gene>
<feature type="compositionally biased region" description="Pro residues" evidence="1">
    <location>
        <begin position="1"/>
        <end position="13"/>
    </location>
</feature>
<evidence type="ECO:0000256" key="1">
    <source>
        <dbReference type="SAM" id="MobiDB-lite"/>
    </source>
</evidence>
<dbReference type="AlphaFoldDB" id="A0A1Q9F3C8"/>
<name>A0A1Q9F3C8_SYMMI</name>